<dbReference type="InterPro" id="IPR019342">
    <property type="entry name" value="NADH_UbQ_OxRdtase_FeS-su5"/>
</dbReference>
<evidence type="ECO:0000256" key="6">
    <source>
        <dbReference type="ARBA" id="ARBA00022660"/>
    </source>
</evidence>
<reference evidence="13 14" key="1">
    <citation type="journal article" date="2021" name="BMC Biol.">
        <title>Horizontally acquired antibacterial genes associated with adaptive radiation of ladybird beetles.</title>
        <authorList>
            <person name="Li H.S."/>
            <person name="Tang X.F."/>
            <person name="Huang Y.H."/>
            <person name="Xu Z.Y."/>
            <person name="Chen M.L."/>
            <person name="Du X.Y."/>
            <person name="Qiu B.Y."/>
            <person name="Chen P.T."/>
            <person name="Zhang W."/>
            <person name="Slipinski A."/>
            <person name="Escalona H.E."/>
            <person name="Waterhouse R.M."/>
            <person name="Zwick A."/>
            <person name="Pang H."/>
        </authorList>
    </citation>
    <scope>NUCLEOTIDE SEQUENCE [LARGE SCALE GENOMIC DNA]</scope>
    <source>
        <strain evidence="13">SYSU2018</strain>
    </source>
</reference>
<keyword evidence="9" id="KW-0496">Mitochondrion</keyword>
<evidence type="ECO:0000313" key="14">
    <source>
        <dbReference type="Proteomes" id="UP001516400"/>
    </source>
</evidence>
<evidence type="ECO:0000256" key="7">
    <source>
        <dbReference type="ARBA" id="ARBA00022792"/>
    </source>
</evidence>
<evidence type="ECO:0000256" key="12">
    <source>
        <dbReference type="PIRSR" id="PIRSR619342-50"/>
    </source>
</evidence>
<keyword evidence="8" id="KW-0249">Electron transport</keyword>
<comment type="caution">
    <text evidence="13">The sequence shown here is derived from an EMBL/GenBank/DDBJ whole genome shotgun (WGS) entry which is preliminary data.</text>
</comment>
<keyword evidence="14" id="KW-1185">Reference proteome</keyword>
<evidence type="ECO:0000256" key="8">
    <source>
        <dbReference type="ARBA" id="ARBA00022982"/>
    </source>
</evidence>
<comment type="similarity">
    <text evidence="4">Belongs to the complex I NDUFS5 subunit family.</text>
</comment>
<keyword evidence="10" id="KW-0472">Membrane</keyword>
<dbReference type="Proteomes" id="UP001516400">
    <property type="component" value="Unassembled WGS sequence"/>
</dbReference>
<dbReference type="GO" id="GO:0005758">
    <property type="term" value="C:mitochondrial intermembrane space"/>
    <property type="evidence" value="ECO:0007669"/>
    <property type="project" value="UniProtKB-SubCell"/>
</dbReference>
<evidence type="ECO:0000256" key="9">
    <source>
        <dbReference type="ARBA" id="ARBA00023128"/>
    </source>
</evidence>
<dbReference type="Pfam" id="PF10200">
    <property type="entry name" value="Ndufs5"/>
    <property type="match status" value="1"/>
</dbReference>
<evidence type="ECO:0000256" key="3">
    <source>
        <dbReference type="ARBA" id="ARBA00004637"/>
    </source>
</evidence>
<accession>A0ABD2P8U0</accession>
<name>A0ABD2P8U0_9CUCU</name>
<evidence type="ECO:0000256" key="5">
    <source>
        <dbReference type="ARBA" id="ARBA00022448"/>
    </source>
</evidence>
<gene>
    <name evidence="13" type="ORF">HHI36_001575</name>
</gene>
<evidence type="ECO:0000256" key="4">
    <source>
        <dbReference type="ARBA" id="ARBA00007372"/>
    </source>
</evidence>
<evidence type="ECO:0000313" key="13">
    <source>
        <dbReference type="EMBL" id="KAL3287091.1"/>
    </source>
</evidence>
<organism evidence="13 14">
    <name type="scientific">Cryptolaemus montrouzieri</name>
    <dbReference type="NCBI Taxonomy" id="559131"/>
    <lineage>
        <taxon>Eukaryota</taxon>
        <taxon>Metazoa</taxon>
        <taxon>Ecdysozoa</taxon>
        <taxon>Arthropoda</taxon>
        <taxon>Hexapoda</taxon>
        <taxon>Insecta</taxon>
        <taxon>Pterygota</taxon>
        <taxon>Neoptera</taxon>
        <taxon>Endopterygota</taxon>
        <taxon>Coleoptera</taxon>
        <taxon>Polyphaga</taxon>
        <taxon>Cucujiformia</taxon>
        <taxon>Coccinelloidea</taxon>
        <taxon>Coccinellidae</taxon>
        <taxon>Scymninae</taxon>
        <taxon>Scymnini</taxon>
        <taxon>Cryptolaemus</taxon>
    </lineage>
</organism>
<dbReference type="PANTHER" id="PTHR21268:SF2">
    <property type="entry name" value="NADH DEHYDROGENASE [UBIQUINONE] IRON-SULFUR PROTEIN 5"/>
    <property type="match status" value="1"/>
</dbReference>
<evidence type="ECO:0000256" key="2">
    <source>
        <dbReference type="ARBA" id="ARBA00004569"/>
    </source>
</evidence>
<keyword evidence="11 12" id="KW-1015">Disulfide bond</keyword>
<sequence>MSLSPYFKSPLTDLTGAIVSHQWFGRCQKIEEKALDCIEAYGLEKGLKQCEPLINDFKECSLRRKQFARFEAMVLERERQYKSGELKKGDRYASPPVIDSY</sequence>
<evidence type="ECO:0000256" key="10">
    <source>
        <dbReference type="ARBA" id="ARBA00023136"/>
    </source>
</evidence>
<dbReference type="GO" id="GO:0005743">
    <property type="term" value="C:mitochondrial inner membrane"/>
    <property type="evidence" value="ECO:0007669"/>
    <property type="project" value="UniProtKB-SubCell"/>
</dbReference>
<evidence type="ECO:0000256" key="1">
    <source>
        <dbReference type="ARBA" id="ARBA00003195"/>
    </source>
</evidence>
<dbReference type="PANTHER" id="PTHR21268">
    <property type="entry name" value="NADH DEHYDROGENASE [UBIQUINONE] IRON-SULFUR PROTEIN 5"/>
    <property type="match status" value="1"/>
</dbReference>
<dbReference type="AlphaFoldDB" id="A0ABD2P8U0"/>
<feature type="disulfide bond" evidence="12">
    <location>
        <begin position="27"/>
        <end position="60"/>
    </location>
</feature>
<protein>
    <recommendedName>
        <fullName evidence="15">NADH-ubiquinone oxidoreductase 15 kDa subunit</fullName>
    </recommendedName>
</protein>
<keyword evidence="7" id="KW-0999">Mitochondrion inner membrane</keyword>
<feature type="disulfide bond" evidence="12">
    <location>
        <begin position="37"/>
        <end position="50"/>
    </location>
</feature>
<comment type="subcellular location">
    <subcellularLocation>
        <location evidence="3">Mitochondrion inner membrane</location>
        <topology evidence="3">Peripheral membrane protein</topology>
    </subcellularLocation>
    <subcellularLocation>
        <location evidence="2">Mitochondrion intermembrane space</location>
    </subcellularLocation>
</comment>
<keyword evidence="5" id="KW-0813">Transport</keyword>
<dbReference type="EMBL" id="JABFTP020000185">
    <property type="protein sequence ID" value="KAL3287091.1"/>
    <property type="molecule type" value="Genomic_DNA"/>
</dbReference>
<keyword evidence="6" id="KW-0679">Respiratory chain</keyword>
<comment type="function">
    <text evidence="1">Accessory subunit of the mitochondrial membrane respiratory chain NADH dehydrogenase (Complex I), that is believed not to be involved in catalysis. Complex I functions in the transfer of electrons from NADH to the respiratory chain. The immediate electron acceptor for the enzyme is believed to be ubiquinone.</text>
</comment>
<proteinExistence type="inferred from homology"/>
<evidence type="ECO:0000256" key="11">
    <source>
        <dbReference type="ARBA" id="ARBA00023157"/>
    </source>
</evidence>
<evidence type="ECO:0008006" key="15">
    <source>
        <dbReference type="Google" id="ProtNLM"/>
    </source>
</evidence>